<dbReference type="Proteomes" id="UP000237968">
    <property type="component" value="Unassembled WGS sequence"/>
</dbReference>
<accession>A0A2S9XIA4</accession>
<evidence type="ECO:0000256" key="1">
    <source>
        <dbReference type="SAM" id="MobiDB-lite"/>
    </source>
</evidence>
<feature type="compositionally biased region" description="Basic and acidic residues" evidence="1">
    <location>
        <begin position="40"/>
        <end position="49"/>
    </location>
</feature>
<protein>
    <recommendedName>
        <fullName evidence="2">Methyltransferase type 11 domain-containing protein</fullName>
    </recommendedName>
</protein>
<sequence length="368" mass="40242">MGSVSGSTKRPEQDPANPHADPRSDHAAPPVPEIRAAIDGLERPIDLRARVVSPRHVEPQPADSSARGRSPSTSATGPFRLGSAWSRLIDSLVGDVILTHIPGQRVLDLGYGSPELSEWVEARVGEHLSIVEKGALEHPPSKIVDASGFLPASEFLDADGKLMIPEDDEADGPALSLAEYADASFDVVYCVRTFPHLGYDTESSERLGRQLLREAARVTVDGGTVFVQIANPRSLRGIVEGIRNPITVVSRRRMILGDRYGLTRWDTISRFLRFLPPELELGRFHGLGVMIPHNATLQLPVVGRVLSRLEWRLRDLAVVRRFGAQMLIVLRRLHRSDPTLAEGGRPRASLSASLREALSSSTRSLGKS</sequence>
<dbReference type="GO" id="GO:0008757">
    <property type="term" value="F:S-adenosylmethionine-dependent methyltransferase activity"/>
    <property type="evidence" value="ECO:0007669"/>
    <property type="project" value="InterPro"/>
</dbReference>
<evidence type="ECO:0000313" key="4">
    <source>
        <dbReference type="Proteomes" id="UP000237968"/>
    </source>
</evidence>
<dbReference type="AlphaFoldDB" id="A0A2S9XIA4"/>
<feature type="domain" description="Methyltransferase type 11" evidence="2">
    <location>
        <begin position="172"/>
        <end position="226"/>
    </location>
</feature>
<keyword evidence="4" id="KW-1185">Reference proteome</keyword>
<gene>
    <name evidence="3" type="ORF">ENSA5_48780</name>
</gene>
<evidence type="ECO:0000259" key="2">
    <source>
        <dbReference type="Pfam" id="PF08241"/>
    </source>
</evidence>
<feature type="region of interest" description="Disordered" evidence="1">
    <location>
        <begin position="1"/>
        <end position="78"/>
    </location>
</feature>
<dbReference type="InterPro" id="IPR029063">
    <property type="entry name" value="SAM-dependent_MTases_sf"/>
</dbReference>
<evidence type="ECO:0000313" key="3">
    <source>
        <dbReference type="EMBL" id="PRP92460.1"/>
    </source>
</evidence>
<proteinExistence type="predicted"/>
<dbReference type="InterPro" id="IPR013216">
    <property type="entry name" value="Methyltransf_11"/>
</dbReference>
<feature type="region of interest" description="Disordered" evidence="1">
    <location>
        <begin position="340"/>
        <end position="368"/>
    </location>
</feature>
<organism evidence="3 4">
    <name type="scientific">Enhygromyxa salina</name>
    <dbReference type="NCBI Taxonomy" id="215803"/>
    <lineage>
        <taxon>Bacteria</taxon>
        <taxon>Pseudomonadati</taxon>
        <taxon>Myxococcota</taxon>
        <taxon>Polyangia</taxon>
        <taxon>Nannocystales</taxon>
        <taxon>Nannocystaceae</taxon>
        <taxon>Enhygromyxa</taxon>
    </lineage>
</organism>
<dbReference type="EMBL" id="PVNK01000209">
    <property type="protein sequence ID" value="PRP92460.1"/>
    <property type="molecule type" value="Genomic_DNA"/>
</dbReference>
<dbReference type="CDD" id="cd02440">
    <property type="entry name" value="AdoMet_MTases"/>
    <property type="match status" value="1"/>
</dbReference>
<dbReference type="Gene3D" id="3.40.50.150">
    <property type="entry name" value="Vaccinia Virus protein VP39"/>
    <property type="match status" value="1"/>
</dbReference>
<dbReference type="SUPFAM" id="SSF53335">
    <property type="entry name" value="S-adenosyl-L-methionine-dependent methyltransferases"/>
    <property type="match status" value="1"/>
</dbReference>
<dbReference type="Pfam" id="PF08241">
    <property type="entry name" value="Methyltransf_11"/>
    <property type="match status" value="1"/>
</dbReference>
<comment type="caution">
    <text evidence="3">The sequence shown here is derived from an EMBL/GenBank/DDBJ whole genome shotgun (WGS) entry which is preliminary data.</text>
</comment>
<feature type="compositionally biased region" description="Low complexity" evidence="1">
    <location>
        <begin position="347"/>
        <end position="368"/>
    </location>
</feature>
<reference evidence="3 4" key="1">
    <citation type="submission" date="2018-03" db="EMBL/GenBank/DDBJ databases">
        <title>Draft Genome Sequences of the Obligatory Marine Myxobacteria Enhygromyxa salina SWB005.</title>
        <authorList>
            <person name="Poehlein A."/>
            <person name="Moghaddam J.A."/>
            <person name="Harms H."/>
            <person name="Alanjari M."/>
            <person name="Koenig G.M."/>
            <person name="Daniel R."/>
            <person name="Schaeberle T.F."/>
        </authorList>
    </citation>
    <scope>NUCLEOTIDE SEQUENCE [LARGE SCALE GENOMIC DNA]</scope>
    <source>
        <strain evidence="3 4">SWB005</strain>
    </source>
</reference>
<name>A0A2S9XIA4_9BACT</name>
<dbReference type="OrthoDB" id="9810615at2"/>